<protein>
    <submittedName>
        <fullName evidence="1">Uncharacterized protein</fullName>
    </submittedName>
</protein>
<dbReference type="Proteomes" id="UP000287033">
    <property type="component" value="Unassembled WGS sequence"/>
</dbReference>
<reference evidence="1 2" key="1">
    <citation type="journal article" date="2018" name="Nat. Ecol. Evol.">
        <title>Shark genomes provide insights into elasmobranch evolution and the origin of vertebrates.</title>
        <authorList>
            <person name="Hara Y"/>
            <person name="Yamaguchi K"/>
            <person name="Onimaru K"/>
            <person name="Kadota M"/>
            <person name="Koyanagi M"/>
            <person name="Keeley SD"/>
            <person name="Tatsumi K"/>
            <person name="Tanaka K"/>
            <person name="Motone F"/>
            <person name="Kageyama Y"/>
            <person name="Nozu R"/>
            <person name="Adachi N"/>
            <person name="Nishimura O"/>
            <person name="Nakagawa R"/>
            <person name="Tanegashima C"/>
            <person name="Kiyatake I"/>
            <person name="Matsumoto R"/>
            <person name="Murakumo K"/>
            <person name="Nishida K"/>
            <person name="Terakita A"/>
            <person name="Kuratani S"/>
            <person name="Sato K"/>
            <person name="Hyodo S Kuraku.S."/>
        </authorList>
    </citation>
    <scope>NUCLEOTIDE SEQUENCE [LARGE SCALE GENOMIC DNA]</scope>
</reference>
<proteinExistence type="predicted"/>
<evidence type="ECO:0000313" key="1">
    <source>
        <dbReference type="EMBL" id="GCC49100.1"/>
    </source>
</evidence>
<feature type="non-terminal residue" evidence="1">
    <location>
        <position position="112"/>
    </location>
</feature>
<evidence type="ECO:0000313" key="2">
    <source>
        <dbReference type="Proteomes" id="UP000287033"/>
    </source>
</evidence>
<gene>
    <name evidence="1" type="ORF">chiPu_0033667</name>
</gene>
<dbReference type="AlphaFoldDB" id="A0A401U2K8"/>
<name>A0A401U2K8_CHIPU</name>
<sequence>MAALKSALPLSLKQMAAVTLGPFPDQRPPPPYPGLEGLFRVTFNLNPGLVNSLHSFLPARLPHTGSERRSLKLIAAAAGESSSMSIFLRDLINVTLRMLCMETKLRVRLRLP</sequence>
<organism evidence="1 2">
    <name type="scientific">Chiloscyllium punctatum</name>
    <name type="common">Brownbanded bambooshark</name>
    <name type="synonym">Hemiscyllium punctatum</name>
    <dbReference type="NCBI Taxonomy" id="137246"/>
    <lineage>
        <taxon>Eukaryota</taxon>
        <taxon>Metazoa</taxon>
        <taxon>Chordata</taxon>
        <taxon>Craniata</taxon>
        <taxon>Vertebrata</taxon>
        <taxon>Chondrichthyes</taxon>
        <taxon>Elasmobranchii</taxon>
        <taxon>Galeomorphii</taxon>
        <taxon>Galeoidea</taxon>
        <taxon>Orectolobiformes</taxon>
        <taxon>Hemiscylliidae</taxon>
        <taxon>Chiloscyllium</taxon>
    </lineage>
</organism>
<keyword evidence="2" id="KW-1185">Reference proteome</keyword>
<dbReference type="EMBL" id="BEZZ01268774">
    <property type="protein sequence ID" value="GCC49100.1"/>
    <property type="molecule type" value="Genomic_DNA"/>
</dbReference>
<comment type="caution">
    <text evidence="1">The sequence shown here is derived from an EMBL/GenBank/DDBJ whole genome shotgun (WGS) entry which is preliminary data.</text>
</comment>
<accession>A0A401U2K8</accession>